<evidence type="ECO:0000313" key="7">
    <source>
        <dbReference type="RefSeq" id="XP_022238862.1"/>
    </source>
</evidence>
<name>A0ABM1S5F7_LIMPO</name>
<comment type="subcellular location">
    <subcellularLocation>
        <location evidence="1 2 3">Nucleus</location>
    </subcellularLocation>
</comment>
<keyword evidence="6" id="KW-1185">Reference proteome</keyword>
<dbReference type="Gene3D" id="1.10.10.60">
    <property type="entry name" value="Homeodomain-like"/>
    <property type="match status" value="1"/>
</dbReference>
<dbReference type="PROSITE" id="PS50803">
    <property type="entry name" value="OAR"/>
    <property type="match status" value="1"/>
</dbReference>
<dbReference type="Pfam" id="PF00046">
    <property type="entry name" value="Homeodomain"/>
    <property type="match status" value="1"/>
</dbReference>
<dbReference type="PANTHER" id="PTHR24329:SF543">
    <property type="entry name" value="FI01017P-RELATED"/>
    <property type="match status" value="1"/>
</dbReference>
<feature type="DNA-binding region" description="Homeobox" evidence="2">
    <location>
        <begin position="55"/>
        <end position="101"/>
    </location>
</feature>
<keyword evidence="2 3" id="KW-0238">DNA-binding</keyword>
<sequence length="228" mass="25376">MFCYHCPLSISAGTVGPSRPPPMHMPLSLYSPAATYGGFGYQAEYHDDAFVRRKQRRNRTTFTVQQLEELEKAFAQTHYPDVFTREDLAMKISLTEARVQDIVYAVEKRQFTQSSFPTFIPSFPENTPFGGQHCMENILAPTGPARFPLPPPYFSANFAHLFGPPSFPLKVPVCSCCLPKPMDPCSPSHTLVHSRDSSTSSVTDLRRKAREHSQALLHAAVPAVTSDA</sequence>
<evidence type="ECO:0000259" key="4">
    <source>
        <dbReference type="PROSITE" id="PS50071"/>
    </source>
</evidence>
<evidence type="ECO:0000313" key="6">
    <source>
        <dbReference type="Proteomes" id="UP000694941"/>
    </source>
</evidence>
<evidence type="ECO:0000256" key="1">
    <source>
        <dbReference type="ARBA" id="ARBA00004123"/>
    </source>
</evidence>
<dbReference type="RefSeq" id="XP_022238862.1">
    <property type="nucleotide sequence ID" value="XM_022383154.1"/>
</dbReference>
<dbReference type="SMART" id="SM00389">
    <property type="entry name" value="HOX"/>
    <property type="match status" value="1"/>
</dbReference>
<accession>A0ABM1S5F7</accession>
<gene>
    <name evidence="7" type="primary">LOC111085287</name>
</gene>
<dbReference type="Proteomes" id="UP000694941">
    <property type="component" value="Unplaced"/>
</dbReference>
<evidence type="ECO:0000256" key="2">
    <source>
        <dbReference type="PROSITE-ProRule" id="PRU00108"/>
    </source>
</evidence>
<proteinExistence type="predicted"/>
<keyword evidence="2 3" id="KW-0371">Homeobox</keyword>
<feature type="domain" description="Homeobox" evidence="4">
    <location>
        <begin position="53"/>
        <end position="100"/>
    </location>
</feature>
<dbReference type="InterPro" id="IPR050649">
    <property type="entry name" value="Paired_Homeobox_TFs"/>
</dbReference>
<feature type="domain" description="OAR" evidence="5">
    <location>
        <begin position="200"/>
        <end position="213"/>
    </location>
</feature>
<dbReference type="Pfam" id="PF03826">
    <property type="entry name" value="OAR"/>
    <property type="match status" value="1"/>
</dbReference>
<dbReference type="GeneID" id="111085287"/>
<keyword evidence="2 3" id="KW-0539">Nucleus</keyword>
<organism evidence="6 7">
    <name type="scientific">Limulus polyphemus</name>
    <name type="common">Atlantic horseshoe crab</name>
    <dbReference type="NCBI Taxonomy" id="6850"/>
    <lineage>
        <taxon>Eukaryota</taxon>
        <taxon>Metazoa</taxon>
        <taxon>Ecdysozoa</taxon>
        <taxon>Arthropoda</taxon>
        <taxon>Chelicerata</taxon>
        <taxon>Merostomata</taxon>
        <taxon>Xiphosura</taxon>
        <taxon>Limulidae</taxon>
        <taxon>Limulus</taxon>
    </lineage>
</organism>
<dbReference type="PROSITE" id="PS50071">
    <property type="entry name" value="HOMEOBOX_2"/>
    <property type="match status" value="1"/>
</dbReference>
<dbReference type="InterPro" id="IPR009057">
    <property type="entry name" value="Homeodomain-like_sf"/>
</dbReference>
<dbReference type="SUPFAM" id="SSF46689">
    <property type="entry name" value="Homeodomain-like"/>
    <property type="match status" value="1"/>
</dbReference>
<protein>
    <submittedName>
        <fullName evidence="7">Dorsal root ganglia homeobox protein-like</fullName>
    </submittedName>
</protein>
<dbReference type="InterPro" id="IPR001356">
    <property type="entry name" value="HD"/>
</dbReference>
<reference evidence="7" key="1">
    <citation type="submission" date="2025-08" db="UniProtKB">
        <authorList>
            <consortium name="RefSeq"/>
        </authorList>
    </citation>
    <scope>IDENTIFICATION</scope>
    <source>
        <tissue evidence="7">Muscle</tissue>
    </source>
</reference>
<dbReference type="CDD" id="cd00086">
    <property type="entry name" value="homeodomain"/>
    <property type="match status" value="1"/>
</dbReference>
<dbReference type="InterPro" id="IPR003654">
    <property type="entry name" value="OAR_dom"/>
</dbReference>
<dbReference type="PANTHER" id="PTHR24329">
    <property type="entry name" value="HOMEOBOX PROTEIN ARISTALESS"/>
    <property type="match status" value="1"/>
</dbReference>
<evidence type="ECO:0000259" key="5">
    <source>
        <dbReference type="PROSITE" id="PS50803"/>
    </source>
</evidence>
<evidence type="ECO:0000256" key="3">
    <source>
        <dbReference type="RuleBase" id="RU000682"/>
    </source>
</evidence>